<gene>
    <name evidence="1" type="ORF">AKO1_006977</name>
</gene>
<keyword evidence="2" id="KW-1185">Reference proteome</keyword>
<proteinExistence type="predicted"/>
<sequence length="113" mass="12920">MQLNDDQIRICKQVINVFETGKPEGNYSAVTVMNDGPNNTPQVTYGRSQTTEHSNLKTLSLNYVNNKNAKYSGELKPYLEKICKGSLSSDEDFKELLKSRTRCRDEKRTRQTV</sequence>
<protein>
    <submittedName>
        <fullName evidence="1">MalQ</fullName>
    </submittedName>
</protein>
<accession>A0AAW2YUB9</accession>
<dbReference type="AlphaFoldDB" id="A0AAW2YUB9"/>
<dbReference type="EMBL" id="JAOPGA020000683">
    <property type="protein sequence ID" value="KAL0480717.1"/>
    <property type="molecule type" value="Genomic_DNA"/>
</dbReference>
<reference evidence="1 2" key="1">
    <citation type="submission" date="2024-03" db="EMBL/GenBank/DDBJ databases">
        <title>The Acrasis kona genome and developmental transcriptomes reveal deep origins of eukaryotic multicellular pathways.</title>
        <authorList>
            <person name="Sheikh S."/>
            <person name="Fu C.-J."/>
            <person name="Brown M.W."/>
            <person name="Baldauf S.L."/>
        </authorList>
    </citation>
    <scope>NUCLEOTIDE SEQUENCE [LARGE SCALE GENOMIC DNA]</scope>
    <source>
        <strain evidence="1 2">ATCC MYA-3509</strain>
    </source>
</reference>
<name>A0AAW2YUB9_9EUKA</name>
<comment type="caution">
    <text evidence="1">The sequence shown here is derived from an EMBL/GenBank/DDBJ whole genome shotgun (WGS) entry which is preliminary data.</text>
</comment>
<dbReference type="Proteomes" id="UP001431209">
    <property type="component" value="Unassembled WGS sequence"/>
</dbReference>
<evidence type="ECO:0000313" key="1">
    <source>
        <dbReference type="EMBL" id="KAL0480717.1"/>
    </source>
</evidence>
<evidence type="ECO:0000313" key="2">
    <source>
        <dbReference type="Proteomes" id="UP001431209"/>
    </source>
</evidence>
<organism evidence="1 2">
    <name type="scientific">Acrasis kona</name>
    <dbReference type="NCBI Taxonomy" id="1008807"/>
    <lineage>
        <taxon>Eukaryota</taxon>
        <taxon>Discoba</taxon>
        <taxon>Heterolobosea</taxon>
        <taxon>Tetramitia</taxon>
        <taxon>Eutetramitia</taxon>
        <taxon>Acrasidae</taxon>
        <taxon>Acrasis</taxon>
    </lineage>
</organism>